<comment type="caution">
    <text evidence="2">The sequence shown here is derived from an EMBL/GenBank/DDBJ whole genome shotgun (WGS) entry which is preliminary data.</text>
</comment>
<feature type="compositionally biased region" description="Polar residues" evidence="1">
    <location>
        <begin position="1"/>
        <end position="11"/>
    </location>
</feature>
<evidence type="ECO:0000313" key="2">
    <source>
        <dbReference type="EMBL" id="MFD1535343.1"/>
    </source>
</evidence>
<accession>A0ABW4FY53</accession>
<dbReference type="Proteomes" id="UP001597145">
    <property type="component" value="Unassembled WGS sequence"/>
</dbReference>
<gene>
    <name evidence="2" type="ORF">ACFSCY_38675</name>
</gene>
<evidence type="ECO:0000313" key="3">
    <source>
        <dbReference type="Proteomes" id="UP001597145"/>
    </source>
</evidence>
<keyword evidence="3" id="KW-1185">Reference proteome</keyword>
<feature type="region of interest" description="Disordered" evidence="1">
    <location>
        <begin position="1"/>
        <end position="23"/>
    </location>
</feature>
<sequence>MLARSTVSTAGRQEGWLEGRHRHRPYPHCDHLARAGETTAYRDLGSDYFTRRIDNPEAHIRRLIHELEALGHKVTIEPKAA</sequence>
<evidence type="ECO:0000256" key="1">
    <source>
        <dbReference type="SAM" id="MobiDB-lite"/>
    </source>
</evidence>
<dbReference type="RefSeq" id="WP_343974202.1">
    <property type="nucleotide sequence ID" value="NZ_BAAAJG010000006.1"/>
</dbReference>
<organism evidence="2 3">
    <name type="scientific">Pseudonocardia aurantiaca</name>
    <dbReference type="NCBI Taxonomy" id="75290"/>
    <lineage>
        <taxon>Bacteria</taxon>
        <taxon>Bacillati</taxon>
        <taxon>Actinomycetota</taxon>
        <taxon>Actinomycetes</taxon>
        <taxon>Pseudonocardiales</taxon>
        <taxon>Pseudonocardiaceae</taxon>
        <taxon>Pseudonocardia</taxon>
    </lineage>
</organism>
<name>A0ABW4FY53_9PSEU</name>
<dbReference type="EMBL" id="JBHUCP010000053">
    <property type="protein sequence ID" value="MFD1535343.1"/>
    <property type="molecule type" value="Genomic_DNA"/>
</dbReference>
<proteinExistence type="predicted"/>
<protein>
    <submittedName>
        <fullName evidence="2">Uncharacterized protein</fullName>
    </submittedName>
</protein>
<reference evidence="3" key="1">
    <citation type="journal article" date="2019" name="Int. J. Syst. Evol. Microbiol.">
        <title>The Global Catalogue of Microorganisms (GCM) 10K type strain sequencing project: providing services to taxonomists for standard genome sequencing and annotation.</title>
        <authorList>
            <consortium name="The Broad Institute Genomics Platform"/>
            <consortium name="The Broad Institute Genome Sequencing Center for Infectious Disease"/>
            <person name="Wu L."/>
            <person name="Ma J."/>
        </authorList>
    </citation>
    <scope>NUCLEOTIDE SEQUENCE [LARGE SCALE GENOMIC DNA]</scope>
    <source>
        <strain evidence="3">JCM 12165</strain>
    </source>
</reference>